<feature type="signal peptide" evidence="1">
    <location>
        <begin position="1"/>
        <end position="27"/>
    </location>
</feature>
<dbReference type="Pfam" id="PF09423">
    <property type="entry name" value="PhoD"/>
    <property type="match status" value="1"/>
</dbReference>
<dbReference type="CDD" id="cd07389">
    <property type="entry name" value="MPP_PhoD"/>
    <property type="match status" value="1"/>
</dbReference>
<dbReference type="EMBL" id="WTYT01000002">
    <property type="protein sequence ID" value="MXO65214.1"/>
    <property type="molecule type" value="Genomic_DNA"/>
</dbReference>
<dbReference type="Proteomes" id="UP000438476">
    <property type="component" value="Unassembled WGS sequence"/>
</dbReference>
<dbReference type="InterPro" id="IPR052900">
    <property type="entry name" value="Phospholipid_Metab_Enz"/>
</dbReference>
<dbReference type="Gene3D" id="3.60.21.70">
    <property type="entry name" value="PhoD-like phosphatase"/>
    <property type="match status" value="1"/>
</dbReference>
<evidence type="ECO:0000313" key="4">
    <source>
        <dbReference type="EMBL" id="MXO65214.1"/>
    </source>
</evidence>
<feature type="chain" id="PRO_5026280218" evidence="1">
    <location>
        <begin position="28"/>
        <end position="541"/>
    </location>
</feature>
<evidence type="ECO:0000313" key="5">
    <source>
        <dbReference type="Proteomes" id="UP000438476"/>
    </source>
</evidence>
<dbReference type="OrthoDB" id="327733at2"/>
<name>A0A6I4T1W5_9SPHN</name>
<accession>A0A6I4T1W5</accession>
<dbReference type="InterPro" id="IPR032093">
    <property type="entry name" value="PhoD_N"/>
</dbReference>
<organism evidence="4 5">
    <name type="scientific">Altericroceibacterium endophyticum</name>
    <dbReference type="NCBI Taxonomy" id="1808508"/>
    <lineage>
        <taxon>Bacteria</taxon>
        <taxon>Pseudomonadati</taxon>
        <taxon>Pseudomonadota</taxon>
        <taxon>Alphaproteobacteria</taxon>
        <taxon>Sphingomonadales</taxon>
        <taxon>Erythrobacteraceae</taxon>
        <taxon>Altericroceibacterium</taxon>
    </lineage>
</organism>
<proteinExistence type="predicted"/>
<dbReference type="InterPro" id="IPR038607">
    <property type="entry name" value="PhoD-like_sf"/>
</dbReference>
<reference evidence="4 5" key="1">
    <citation type="submission" date="2019-12" db="EMBL/GenBank/DDBJ databases">
        <title>Genomic-based taxomic classification of the family Erythrobacteraceae.</title>
        <authorList>
            <person name="Xu L."/>
        </authorList>
    </citation>
    <scope>NUCLEOTIDE SEQUENCE [LARGE SCALE GENOMIC DNA]</scope>
    <source>
        <strain evidence="4 5">LMG 29518</strain>
    </source>
</reference>
<feature type="domain" description="Phospholipase D N-terminal" evidence="3">
    <location>
        <begin position="37"/>
        <end position="124"/>
    </location>
</feature>
<dbReference type="AlphaFoldDB" id="A0A6I4T1W5"/>
<feature type="domain" description="PhoD-like phosphatase metallophosphatase" evidence="2">
    <location>
        <begin position="137"/>
        <end position="510"/>
    </location>
</feature>
<dbReference type="Pfam" id="PF16655">
    <property type="entry name" value="PhoD_N"/>
    <property type="match status" value="1"/>
</dbReference>
<gene>
    <name evidence="4" type="ORF">GRI91_05560</name>
</gene>
<dbReference type="Gene3D" id="2.60.40.380">
    <property type="entry name" value="Purple acid phosphatase-like, N-terminal"/>
    <property type="match status" value="1"/>
</dbReference>
<dbReference type="InterPro" id="IPR018946">
    <property type="entry name" value="PhoD-like_MPP"/>
</dbReference>
<evidence type="ECO:0000256" key="1">
    <source>
        <dbReference type="SAM" id="SignalP"/>
    </source>
</evidence>
<sequence length="541" mass="59817">MTYSINRRNLMKIGALGLGAMSVPGAATILSARGFTHGIASGEPSANSVLLWTRYVASGDTVLRAEIARDAQFTQVVGGGDVTARGEADFTAKITIGDLPTGSWLYYRFIAPDGTISPFGRTRTLPVGDVSRFGIGLFSCSNMPFGWFNAYGHAARRDDLDVLIHCGDYLYEYGNGHYPEIKDVVAGRLVQPDHEILTLADYRMRYAAYRLDPDLQQLHAAYPMIAQWDDHETANDSYKDGAENHQPESEGDWATRKRIAERVYREWMPVSDEDYSAYQIGTLATIFRPETRLIGRVKQLELKDALAGRQDIQRALADFRDGAWSAADRTVMGMKQEKWLYDGISASTNSGTGWQVLAQQIVMGNLRSPSQIVDWVPQGAPEMVQQAAWAAVTASQAGLPFNLDAWDGYPAARRRLYEASLNANADLVVLSGDSHNAWGNNLTYGTQPVGVEFAGHSVTSPGFEKYFANQKPTDVARALQETNPGLVFNDTSRRGYVSLDIRPEAVTGSWHFMKTVLQRDPTVAQSTTMRVRRGEHVLEQV</sequence>
<keyword evidence="1" id="KW-0732">Signal</keyword>
<dbReference type="PANTHER" id="PTHR43606">
    <property type="entry name" value="PHOSPHATASE, PUTATIVE (AFU_ORTHOLOGUE AFUA_6G08710)-RELATED"/>
    <property type="match status" value="1"/>
</dbReference>
<keyword evidence="5" id="KW-1185">Reference proteome</keyword>
<dbReference type="PANTHER" id="PTHR43606:SF7">
    <property type="entry name" value="PHOSPHATASE, PUTATIVE (AFU_ORTHOLOGUE AFUA_6G08710)-RELATED"/>
    <property type="match status" value="1"/>
</dbReference>
<dbReference type="RefSeq" id="WP_160735636.1">
    <property type="nucleotide sequence ID" value="NZ_WTYT01000002.1"/>
</dbReference>
<dbReference type="InterPro" id="IPR006311">
    <property type="entry name" value="TAT_signal"/>
</dbReference>
<protein>
    <submittedName>
        <fullName evidence="4">Alkaline phosphatase</fullName>
    </submittedName>
</protein>
<dbReference type="PROSITE" id="PS51318">
    <property type="entry name" value="TAT"/>
    <property type="match status" value="1"/>
</dbReference>
<evidence type="ECO:0000259" key="3">
    <source>
        <dbReference type="Pfam" id="PF16655"/>
    </source>
</evidence>
<evidence type="ECO:0000259" key="2">
    <source>
        <dbReference type="Pfam" id="PF09423"/>
    </source>
</evidence>
<dbReference type="SUPFAM" id="SSF56300">
    <property type="entry name" value="Metallo-dependent phosphatases"/>
    <property type="match status" value="1"/>
</dbReference>
<dbReference type="InterPro" id="IPR029052">
    <property type="entry name" value="Metallo-depent_PP-like"/>
</dbReference>
<comment type="caution">
    <text evidence="4">The sequence shown here is derived from an EMBL/GenBank/DDBJ whole genome shotgun (WGS) entry which is preliminary data.</text>
</comment>